<dbReference type="AlphaFoldDB" id="A0A1G2R0W4"/>
<dbReference type="CDD" id="cd12172">
    <property type="entry name" value="PGDH_like_2"/>
    <property type="match status" value="1"/>
</dbReference>
<evidence type="ECO:0000313" key="8">
    <source>
        <dbReference type="Proteomes" id="UP000178065"/>
    </source>
</evidence>
<dbReference type="Pfam" id="PF02826">
    <property type="entry name" value="2-Hacid_dh_C"/>
    <property type="match status" value="1"/>
</dbReference>
<evidence type="ECO:0000256" key="2">
    <source>
        <dbReference type="ARBA" id="ARBA00023002"/>
    </source>
</evidence>
<dbReference type="GO" id="GO:0016618">
    <property type="term" value="F:hydroxypyruvate reductase [NAD(P)H] activity"/>
    <property type="evidence" value="ECO:0007669"/>
    <property type="project" value="TreeGrafter"/>
</dbReference>
<dbReference type="GO" id="GO:0005829">
    <property type="term" value="C:cytosol"/>
    <property type="evidence" value="ECO:0007669"/>
    <property type="project" value="TreeGrafter"/>
</dbReference>
<comment type="caution">
    <text evidence="7">The sequence shown here is derived from an EMBL/GenBank/DDBJ whole genome shotgun (WGS) entry which is preliminary data.</text>
</comment>
<dbReference type="GO" id="GO:0047545">
    <property type="term" value="F:(S)-2-hydroxyglutarate dehydrogenase activity"/>
    <property type="evidence" value="ECO:0007669"/>
    <property type="project" value="UniProtKB-ARBA"/>
</dbReference>
<dbReference type="FunFam" id="3.40.50.720:FF:000041">
    <property type="entry name" value="D-3-phosphoglycerate dehydrogenase"/>
    <property type="match status" value="1"/>
</dbReference>
<feature type="domain" description="D-isomer specific 2-hydroxyacid dehydrogenase NAD-binding" evidence="6">
    <location>
        <begin position="110"/>
        <end position="287"/>
    </location>
</feature>
<evidence type="ECO:0000259" key="6">
    <source>
        <dbReference type="Pfam" id="PF02826"/>
    </source>
</evidence>
<gene>
    <name evidence="7" type="ORF">A2672_00250</name>
</gene>
<dbReference type="GO" id="GO:0030267">
    <property type="term" value="F:glyoxylate reductase (NADPH) activity"/>
    <property type="evidence" value="ECO:0007669"/>
    <property type="project" value="TreeGrafter"/>
</dbReference>
<dbReference type="InterPro" id="IPR036291">
    <property type="entry name" value="NAD(P)-bd_dom_sf"/>
</dbReference>
<dbReference type="GO" id="GO:0004617">
    <property type="term" value="F:phosphoglycerate dehydrogenase activity"/>
    <property type="evidence" value="ECO:0007669"/>
    <property type="project" value="UniProtKB-ARBA"/>
</dbReference>
<dbReference type="Pfam" id="PF00389">
    <property type="entry name" value="2-Hacid_dh"/>
    <property type="match status" value="1"/>
</dbReference>
<evidence type="ECO:0000313" key="7">
    <source>
        <dbReference type="EMBL" id="OHA66515.1"/>
    </source>
</evidence>
<dbReference type="SUPFAM" id="SSF51735">
    <property type="entry name" value="NAD(P)-binding Rossmann-fold domains"/>
    <property type="match status" value="1"/>
</dbReference>
<dbReference type="GO" id="GO:0051287">
    <property type="term" value="F:NAD binding"/>
    <property type="evidence" value="ECO:0007669"/>
    <property type="project" value="InterPro"/>
</dbReference>
<sequence>MKVAVSVVTFSKNKELVEELAKHFPDYKLNTFERRYTKEEFTEALRDADAAIVGLDTIDEEVLRHCPQLKVIAKHGIGTDKVDFEACKNHGIEVKLQPGTNKRSVAELTLGFMLGLMRGAFVSSLDLKNGVWNKYDNAGRNLSEKTIGIIGVGNIGKDLVSLLEQFHCIILVNDIREDSEQKQFYQEHKLKESSKEEIYRQADIITIHTPLTELTRNMIAKEQFLMMKPASYFINTARGEIAKEEDLLWALKNNIIAGAGLDVYTQEPPSNPELLTLKNIYCTPHIGGTSKEASLALGMTAINNLREYFGT</sequence>
<dbReference type="GO" id="GO:0006564">
    <property type="term" value="P:L-serine biosynthetic process"/>
    <property type="evidence" value="ECO:0007669"/>
    <property type="project" value="UniProtKB-ARBA"/>
</dbReference>
<dbReference type="Proteomes" id="UP000178065">
    <property type="component" value="Unassembled WGS sequence"/>
</dbReference>
<keyword evidence="3" id="KW-0520">NAD</keyword>
<evidence type="ECO:0000259" key="5">
    <source>
        <dbReference type="Pfam" id="PF00389"/>
    </source>
</evidence>
<organism evidence="7 8">
    <name type="scientific">Candidatus Wildermuthbacteria bacterium RIFCSPHIGHO2_01_FULL_49_22b</name>
    <dbReference type="NCBI Taxonomy" id="1802448"/>
    <lineage>
        <taxon>Bacteria</taxon>
        <taxon>Candidatus Wildermuthiibacteriota</taxon>
    </lineage>
</organism>
<feature type="domain" description="D-isomer specific 2-hydroxyacid dehydrogenase catalytic" evidence="5">
    <location>
        <begin position="13"/>
        <end position="309"/>
    </location>
</feature>
<keyword evidence="2 4" id="KW-0560">Oxidoreductase</keyword>
<dbReference type="InterPro" id="IPR006139">
    <property type="entry name" value="D-isomer_2_OHA_DH_cat_dom"/>
</dbReference>
<evidence type="ECO:0000256" key="3">
    <source>
        <dbReference type="ARBA" id="ARBA00023027"/>
    </source>
</evidence>
<comment type="similarity">
    <text evidence="1 4">Belongs to the D-isomer specific 2-hydroxyacid dehydrogenase family.</text>
</comment>
<name>A0A1G2R0W4_9BACT</name>
<dbReference type="PANTHER" id="PTHR10996">
    <property type="entry name" value="2-HYDROXYACID DEHYDROGENASE-RELATED"/>
    <property type="match status" value="1"/>
</dbReference>
<accession>A0A1G2R0W4</accession>
<dbReference type="InterPro" id="IPR050223">
    <property type="entry name" value="D-isomer_2-hydroxyacid_DH"/>
</dbReference>
<dbReference type="EMBL" id="MHTT01000001">
    <property type="protein sequence ID" value="OHA66515.1"/>
    <property type="molecule type" value="Genomic_DNA"/>
</dbReference>
<protein>
    <submittedName>
        <fullName evidence="7">Hydroxyacid dehydrogenase</fullName>
    </submittedName>
</protein>
<dbReference type="Gene3D" id="3.40.50.720">
    <property type="entry name" value="NAD(P)-binding Rossmann-like Domain"/>
    <property type="match status" value="2"/>
</dbReference>
<dbReference type="SUPFAM" id="SSF52283">
    <property type="entry name" value="Formate/glycerate dehydrogenase catalytic domain-like"/>
    <property type="match status" value="1"/>
</dbReference>
<dbReference type="InterPro" id="IPR006140">
    <property type="entry name" value="D-isomer_DH_NAD-bd"/>
</dbReference>
<reference evidence="7 8" key="1">
    <citation type="journal article" date="2016" name="Nat. Commun.">
        <title>Thousands of microbial genomes shed light on interconnected biogeochemical processes in an aquifer system.</title>
        <authorList>
            <person name="Anantharaman K."/>
            <person name="Brown C.T."/>
            <person name="Hug L.A."/>
            <person name="Sharon I."/>
            <person name="Castelle C.J."/>
            <person name="Probst A.J."/>
            <person name="Thomas B.C."/>
            <person name="Singh A."/>
            <person name="Wilkins M.J."/>
            <person name="Karaoz U."/>
            <person name="Brodie E.L."/>
            <person name="Williams K.H."/>
            <person name="Hubbard S.S."/>
            <person name="Banfield J.F."/>
        </authorList>
    </citation>
    <scope>NUCLEOTIDE SEQUENCE [LARGE SCALE GENOMIC DNA]</scope>
</reference>
<evidence type="ECO:0000256" key="4">
    <source>
        <dbReference type="RuleBase" id="RU003719"/>
    </source>
</evidence>
<proteinExistence type="inferred from homology"/>
<dbReference type="PANTHER" id="PTHR10996:SF283">
    <property type="entry name" value="GLYOXYLATE_HYDROXYPYRUVATE REDUCTASE B"/>
    <property type="match status" value="1"/>
</dbReference>
<evidence type="ECO:0000256" key="1">
    <source>
        <dbReference type="ARBA" id="ARBA00005854"/>
    </source>
</evidence>
<dbReference type="STRING" id="1802448.A2672_00250"/>